<reference evidence="6 7" key="1">
    <citation type="submission" date="2023-09" db="EMBL/GenBank/DDBJ databases">
        <authorList>
            <person name="Rey-Velasco X."/>
        </authorList>
    </citation>
    <scope>NUCLEOTIDE SEQUENCE [LARGE SCALE GENOMIC DNA]</scope>
    <source>
        <strain evidence="6 7">F158</strain>
    </source>
</reference>
<evidence type="ECO:0000259" key="4">
    <source>
        <dbReference type="Pfam" id="PF03486"/>
    </source>
</evidence>
<dbReference type="Pfam" id="PF22780">
    <property type="entry name" value="HI0933_like_1st"/>
    <property type="match status" value="1"/>
</dbReference>
<dbReference type="SUPFAM" id="SSF160996">
    <property type="entry name" value="HI0933 insert domain-like"/>
    <property type="match status" value="1"/>
</dbReference>
<dbReference type="RefSeq" id="WP_311689586.1">
    <property type="nucleotide sequence ID" value="NZ_JAVRHL010000001.1"/>
</dbReference>
<comment type="caution">
    <text evidence="6">The sequence shown here is derived from an EMBL/GenBank/DDBJ whole genome shotgun (WGS) entry which is preliminary data.</text>
</comment>
<dbReference type="NCBIfam" id="TIGR03862">
    <property type="entry name" value="flavo_PP4765"/>
    <property type="match status" value="1"/>
</dbReference>
<accession>A0ABU3DDS7</accession>
<feature type="domain" description="RsdA/BaiN/AoA(So)-like Rossmann fold-like" evidence="4">
    <location>
        <begin position="2"/>
        <end position="383"/>
    </location>
</feature>
<dbReference type="InterPro" id="IPR004792">
    <property type="entry name" value="BaiN-like"/>
</dbReference>
<evidence type="ECO:0000256" key="1">
    <source>
        <dbReference type="ARBA" id="ARBA00001974"/>
    </source>
</evidence>
<dbReference type="PANTHER" id="PTHR42887:SF1">
    <property type="entry name" value="BLR3961 PROTEIN"/>
    <property type="match status" value="1"/>
</dbReference>
<dbReference type="PANTHER" id="PTHR42887">
    <property type="entry name" value="OS12G0638800 PROTEIN"/>
    <property type="match status" value="1"/>
</dbReference>
<keyword evidence="7" id="KW-1185">Reference proteome</keyword>
<dbReference type="Gene3D" id="2.40.30.10">
    <property type="entry name" value="Translation factors"/>
    <property type="match status" value="1"/>
</dbReference>
<evidence type="ECO:0000256" key="2">
    <source>
        <dbReference type="ARBA" id="ARBA00022630"/>
    </source>
</evidence>
<dbReference type="SUPFAM" id="SSF51905">
    <property type="entry name" value="FAD/NAD(P)-binding domain"/>
    <property type="match status" value="1"/>
</dbReference>
<dbReference type="Proteomes" id="UP001265259">
    <property type="component" value="Unassembled WGS sequence"/>
</dbReference>
<dbReference type="EMBL" id="JAVRHL010000001">
    <property type="protein sequence ID" value="MDT0681825.1"/>
    <property type="molecule type" value="Genomic_DNA"/>
</dbReference>
<keyword evidence="2" id="KW-0285">Flavoprotein</keyword>
<protein>
    <submittedName>
        <fullName evidence="6">TIGR03862 family flavoprotein</fullName>
    </submittedName>
</protein>
<dbReference type="InterPro" id="IPR023166">
    <property type="entry name" value="BaiN-like_dom_sf"/>
</dbReference>
<evidence type="ECO:0000313" key="7">
    <source>
        <dbReference type="Proteomes" id="UP001265259"/>
    </source>
</evidence>
<sequence>MSVLVIGAGPAGLMAAEALTEAGHAPLVVDRMPSPARKFLMAGRSGLNLTKIEGESAFRAAYGAAAPRLAPLLDAFGPADVTAWADGLGQPLFTGSTGRVFPEAMKGSPLLRAWLGRLRERGAEIRTRWRWTGWEDGAFLFDTPDGPERLTPEAAILACGGASWRRLGSDGAWTNLATGAGLPLAPFRPANVALSVDWSPHMAPHLGAPLKGVALAAGDLASRGECVISERGLEGGGVYEVSAAVRDGAILRLDLMPDRSLEEAAAAIRRLKAGTSVANVLRKALRLSPPQAALLQEFGRPLPKAPDALARLAKALPVRHAGPRPMDEAISTAGGLCWEALTPELMIEARPGTFAAGEMLDWEAPTGGYLITACLATGRRAGQGAAAWLSARGAASQGG</sequence>
<proteinExistence type="predicted"/>
<dbReference type="NCBIfam" id="TIGR00275">
    <property type="entry name" value="aminoacetone oxidase family FAD-binding enzyme"/>
    <property type="match status" value="1"/>
</dbReference>
<dbReference type="InterPro" id="IPR057661">
    <property type="entry name" value="RsdA/BaiN/AoA(So)_Rossmann"/>
</dbReference>
<evidence type="ECO:0000259" key="5">
    <source>
        <dbReference type="Pfam" id="PF22780"/>
    </source>
</evidence>
<dbReference type="Pfam" id="PF03486">
    <property type="entry name" value="HI0933_like"/>
    <property type="match status" value="1"/>
</dbReference>
<keyword evidence="3" id="KW-0274">FAD</keyword>
<evidence type="ECO:0000256" key="3">
    <source>
        <dbReference type="ARBA" id="ARBA00022827"/>
    </source>
</evidence>
<dbReference type="InterPro" id="IPR055178">
    <property type="entry name" value="RsdA/BaiN/AoA(So)-like_dom"/>
</dbReference>
<feature type="domain" description="RsdA/BaiN/AoA(So)-like insert" evidence="5">
    <location>
        <begin position="188"/>
        <end position="331"/>
    </location>
</feature>
<dbReference type="InterPro" id="IPR036188">
    <property type="entry name" value="FAD/NAD-bd_sf"/>
</dbReference>
<dbReference type="InterPro" id="IPR022460">
    <property type="entry name" value="Flavoprotein_PP4765"/>
</dbReference>
<evidence type="ECO:0000313" key="6">
    <source>
        <dbReference type="EMBL" id="MDT0681825.1"/>
    </source>
</evidence>
<comment type="cofactor">
    <cofactor evidence="1">
        <name>FAD</name>
        <dbReference type="ChEBI" id="CHEBI:57692"/>
    </cofactor>
</comment>
<dbReference type="Gene3D" id="3.50.50.60">
    <property type="entry name" value="FAD/NAD(P)-binding domain"/>
    <property type="match status" value="1"/>
</dbReference>
<gene>
    <name evidence="6" type="ORF">RM543_03935</name>
</gene>
<organism evidence="6 7">
    <name type="scientific">Tropicimonas omnivorans</name>
    <dbReference type="NCBI Taxonomy" id="3075590"/>
    <lineage>
        <taxon>Bacteria</taxon>
        <taxon>Pseudomonadati</taxon>
        <taxon>Pseudomonadota</taxon>
        <taxon>Alphaproteobacteria</taxon>
        <taxon>Rhodobacterales</taxon>
        <taxon>Roseobacteraceae</taxon>
        <taxon>Tropicimonas</taxon>
    </lineage>
</organism>
<name>A0ABU3DDS7_9RHOB</name>
<dbReference type="Gene3D" id="1.10.8.260">
    <property type="entry name" value="HI0933 insert domain-like"/>
    <property type="match status" value="1"/>
</dbReference>